<evidence type="ECO:0000256" key="5">
    <source>
        <dbReference type="SAM" id="SignalP"/>
    </source>
</evidence>
<dbReference type="Pfam" id="PF00026">
    <property type="entry name" value="Asp"/>
    <property type="match status" value="1"/>
</dbReference>
<keyword evidence="5" id="KW-0732">Signal</keyword>
<keyword evidence="2 4" id="KW-0064">Aspartyl protease</keyword>
<protein>
    <submittedName>
        <fullName evidence="7">Aspartic peptidase domain-containing protein</fullName>
    </submittedName>
</protein>
<dbReference type="Proteomes" id="UP001195769">
    <property type="component" value="Unassembled WGS sequence"/>
</dbReference>
<dbReference type="InterPro" id="IPR021109">
    <property type="entry name" value="Peptidase_aspartic_dom_sf"/>
</dbReference>
<feature type="signal peptide" evidence="5">
    <location>
        <begin position="1"/>
        <end position="18"/>
    </location>
</feature>
<evidence type="ECO:0000313" key="8">
    <source>
        <dbReference type="Proteomes" id="UP001195769"/>
    </source>
</evidence>
<dbReference type="PANTHER" id="PTHR47966">
    <property type="entry name" value="BETA-SITE APP-CLEAVING ENZYME, ISOFORM A-RELATED"/>
    <property type="match status" value="1"/>
</dbReference>
<dbReference type="EMBL" id="JABBWK010000009">
    <property type="protein sequence ID" value="KAG1904763.1"/>
    <property type="molecule type" value="Genomic_DNA"/>
</dbReference>
<dbReference type="Gene3D" id="2.40.70.10">
    <property type="entry name" value="Acid Proteases"/>
    <property type="match status" value="2"/>
</dbReference>
<dbReference type="PROSITE" id="PS00141">
    <property type="entry name" value="ASP_PROTEASE"/>
    <property type="match status" value="2"/>
</dbReference>
<dbReference type="GeneID" id="64667439"/>
<comment type="caution">
    <text evidence="7">The sequence shown here is derived from an EMBL/GenBank/DDBJ whole genome shotgun (WGS) entry which is preliminary data.</text>
</comment>
<dbReference type="InterPro" id="IPR001461">
    <property type="entry name" value="Aspartic_peptidase_A1"/>
</dbReference>
<gene>
    <name evidence="7" type="ORF">F5891DRAFT_757226</name>
</gene>
<keyword evidence="8" id="KW-1185">Reference proteome</keyword>
<keyword evidence="4" id="KW-0645">Protease</keyword>
<evidence type="ECO:0000256" key="1">
    <source>
        <dbReference type="ARBA" id="ARBA00007447"/>
    </source>
</evidence>
<dbReference type="InterPro" id="IPR033121">
    <property type="entry name" value="PEPTIDASE_A1"/>
</dbReference>
<feature type="domain" description="Peptidase A1" evidence="6">
    <location>
        <begin position="81"/>
        <end position="397"/>
    </location>
</feature>
<accession>A0AAD4EEH3</accession>
<reference evidence="7" key="1">
    <citation type="journal article" date="2020" name="New Phytol.">
        <title>Comparative genomics reveals dynamic genome evolution in host specialist ectomycorrhizal fungi.</title>
        <authorList>
            <person name="Lofgren L.A."/>
            <person name="Nguyen N.H."/>
            <person name="Vilgalys R."/>
            <person name="Ruytinx J."/>
            <person name="Liao H.L."/>
            <person name="Branco S."/>
            <person name="Kuo A."/>
            <person name="LaButti K."/>
            <person name="Lipzen A."/>
            <person name="Andreopoulos W."/>
            <person name="Pangilinan J."/>
            <person name="Riley R."/>
            <person name="Hundley H."/>
            <person name="Na H."/>
            <person name="Barry K."/>
            <person name="Grigoriev I.V."/>
            <person name="Stajich J.E."/>
            <person name="Kennedy P.G."/>
        </authorList>
    </citation>
    <scope>NUCLEOTIDE SEQUENCE</scope>
    <source>
        <strain evidence="7">FC203</strain>
    </source>
</reference>
<organism evidence="7 8">
    <name type="scientific">Suillus fuscotomentosus</name>
    <dbReference type="NCBI Taxonomy" id="1912939"/>
    <lineage>
        <taxon>Eukaryota</taxon>
        <taxon>Fungi</taxon>
        <taxon>Dikarya</taxon>
        <taxon>Basidiomycota</taxon>
        <taxon>Agaricomycotina</taxon>
        <taxon>Agaricomycetes</taxon>
        <taxon>Agaricomycetidae</taxon>
        <taxon>Boletales</taxon>
        <taxon>Suillineae</taxon>
        <taxon>Suillaceae</taxon>
        <taxon>Suillus</taxon>
    </lineage>
</organism>
<dbReference type="RefSeq" id="XP_041230338.1">
    <property type="nucleotide sequence ID" value="XM_041373141.1"/>
</dbReference>
<dbReference type="GO" id="GO:0004190">
    <property type="term" value="F:aspartic-type endopeptidase activity"/>
    <property type="evidence" value="ECO:0007669"/>
    <property type="project" value="UniProtKB-KW"/>
</dbReference>
<evidence type="ECO:0000259" key="6">
    <source>
        <dbReference type="PROSITE" id="PS51767"/>
    </source>
</evidence>
<dbReference type="PANTHER" id="PTHR47966:SF51">
    <property type="entry name" value="BETA-SITE APP-CLEAVING ENZYME, ISOFORM A-RELATED"/>
    <property type="match status" value="1"/>
</dbReference>
<comment type="similarity">
    <text evidence="1 4">Belongs to the peptidase A1 family.</text>
</comment>
<proteinExistence type="inferred from homology"/>
<dbReference type="SUPFAM" id="SSF50630">
    <property type="entry name" value="Acid proteases"/>
    <property type="match status" value="1"/>
</dbReference>
<feature type="active site" evidence="3">
    <location>
        <position position="279"/>
    </location>
</feature>
<dbReference type="InterPro" id="IPR034164">
    <property type="entry name" value="Pepsin-like_dom"/>
</dbReference>
<dbReference type="InterPro" id="IPR001969">
    <property type="entry name" value="Aspartic_peptidase_AS"/>
</dbReference>
<dbReference type="CDD" id="cd05471">
    <property type="entry name" value="pepsin_like"/>
    <property type="match status" value="1"/>
</dbReference>
<dbReference type="AlphaFoldDB" id="A0AAD4EEH3"/>
<dbReference type="PROSITE" id="PS51767">
    <property type="entry name" value="PEPTIDASE_A1"/>
    <property type="match status" value="1"/>
</dbReference>
<evidence type="ECO:0000256" key="4">
    <source>
        <dbReference type="RuleBase" id="RU000454"/>
    </source>
</evidence>
<feature type="active site" evidence="3">
    <location>
        <position position="99"/>
    </location>
</feature>
<evidence type="ECO:0000256" key="3">
    <source>
        <dbReference type="PIRSR" id="PIRSR601461-1"/>
    </source>
</evidence>
<keyword evidence="4" id="KW-0378">Hydrolase</keyword>
<dbReference type="PRINTS" id="PR00792">
    <property type="entry name" value="PEPSIN"/>
</dbReference>
<dbReference type="GO" id="GO:0006508">
    <property type="term" value="P:proteolysis"/>
    <property type="evidence" value="ECO:0007669"/>
    <property type="project" value="UniProtKB-KW"/>
</dbReference>
<evidence type="ECO:0000256" key="2">
    <source>
        <dbReference type="ARBA" id="ARBA00022750"/>
    </source>
</evidence>
<sequence length="407" mass="42526">MFPAASFLTIIFLALSIAGSPVEIDNSPITLPIARRLNVSDGPINLLQQDKARLTALKGNSFSTQGGRTGSTPVTNAVVTYLIEVGIGSPATTYNLIVDTGSSNTWVGSNTKYVKTKTSVDTGEPVALTYGSGSFSGTEYIDTITLGSGLTIAAQSIGVASTSTGFADVDGILGIGPVDLTTDTLTNEPTKMIPTVIDNLYSQGTISQKVVGISFEPTTSNTVTNGALTFGGTDATKYTGSIEYTPITTTYPSSTYWGMNQSISYGSTTIMSSTAGIVDTGTTSIYIASDAYAKYQSATGGTPDTATGLLLISSSQYKALKNLNFHIGSETYALTPNAQIWPRSLNSYVGGSSNAIYLMVSDIGTPSGSGVDFVNGYTFLERFYFVFDATNSRVGFAETSYTGATTN</sequence>
<name>A0AAD4EEH3_9AGAM</name>
<feature type="chain" id="PRO_5041954419" evidence="5">
    <location>
        <begin position="19"/>
        <end position="407"/>
    </location>
</feature>
<evidence type="ECO:0000313" key="7">
    <source>
        <dbReference type="EMBL" id="KAG1904763.1"/>
    </source>
</evidence>